<feature type="compositionally biased region" description="Polar residues" evidence="1">
    <location>
        <begin position="121"/>
        <end position="132"/>
    </location>
</feature>
<dbReference type="AlphaFoldDB" id="A0A0H5P9X6"/>
<organism evidence="2 3">
    <name type="scientific">Nocardia farcinica</name>
    <dbReference type="NCBI Taxonomy" id="37329"/>
    <lineage>
        <taxon>Bacteria</taxon>
        <taxon>Bacillati</taxon>
        <taxon>Actinomycetota</taxon>
        <taxon>Actinomycetes</taxon>
        <taxon>Mycobacteriales</taxon>
        <taxon>Nocardiaceae</taxon>
        <taxon>Nocardia</taxon>
    </lineage>
</organism>
<dbReference type="InterPro" id="IPR046036">
    <property type="entry name" value="DUF5994"/>
</dbReference>
<feature type="region of interest" description="Disordered" evidence="1">
    <location>
        <begin position="113"/>
        <end position="153"/>
    </location>
</feature>
<dbReference type="RefSeq" id="WP_139337635.1">
    <property type="nucleotide sequence ID" value="NZ_CP031420.1"/>
</dbReference>
<dbReference type="KEGG" id="nfr:ERS450000_06187"/>
<dbReference type="Proteomes" id="UP000057820">
    <property type="component" value="Plasmid 5"/>
</dbReference>
<evidence type="ECO:0000313" key="3">
    <source>
        <dbReference type="Proteomes" id="UP000057820"/>
    </source>
</evidence>
<name>A0A0H5P9X6_NOCFR</name>
<keyword evidence="2" id="KW-0614">Plasmid</keyword>
<protein>
    <submittedName>
        <fullName evidence="2">Uncharacterized protein</fullName>
    </submittedName>
</protein>
<accession>A0A0H5P9X6</accession>
<reference evidence="3" key="1">
    <citation type="submission" date="2015-03" db="EMBL/GenBank/DDBJ databases">
        <authorList>
            <consortium name="Pathogen Informatics"/>
        </authorList>
    </citation>
    <scope>NUCLEOTIDE SEQUENCE [LARGE SCALE GENOMIC DNA]</scope>
    <source>
        <strain evidence="3">NCTC11134</strain>
        <plasmid evidence="3">5</plasmid>
    </source>
</reference>
<gene>
    <name evidence="2" type="ORF">ERS450000_06187</name>
</gene>
<geneLocation type="plasmid" evidence="2">
    <name>5</name>
</geneLocation>
<dbReference type="EMBL" id="LN868942">
    <property type="protein sequence ID" value="CRY84645.1"/>
    <property type="molecule type" value="Genomic_DNA"/>
</dbReference>
<sequence>MTPSPLPPPRVLASTPRLHLHQDPKDYIDATWWPRSIDLVTELPGLLTALQLRTGPISRVVYDPTVWSPTDSHLLMDERAIRLDPYPFELFDTMYVYGTNGTVMVLQIVRPSTDPAPTVTGEPTRSTASNAPGRNHEPRPITTHAAMGASTGQ</sequence>
<dbReference type="Pfam" id="PF19457">
    <property type="entry name" value="DUF5994"/>
    <property type="match status" value="1"/>
</dbReference>
<evidence type="ECO:0000256" key="1">
    <source>
        <dbReference type="SAM" id="MobiDB-lite"/>
    </source>
</evidence>
<evidence type="ECO:0000313" key="2">
    <source>
        <dbReference type="EMBL" id="CRY84645.1"/>
    </source>
</evidence>
<proteinExistence type="predicted"/>